<dbReference type="FunCoup" id="A0A667WJY4">
    <property type="interactions" value="28"/>
</dbReference>
<dbReference type="InParanoid" id="A0A667WJY4"/>
<keyword evidence="3" id="KW-1185">Reference proteome</keyword>
<dbReference type="Gene3D" id="1.10.533.10">
    <property type="entry name" value="Death Domain, Fas"/>
    <property type="match status" value="1"/>
</dbReference>
<reference evidence="2" key="3">
    <citation type="submission" date="2025-09" db="UniProtKB">
        <authorList>
            <consortium name="Ensembl"/>
        </authorList>
    </citation>
    <scope>IDENTIFICATION</scope>
</reference>
<dbReference type="Proteomes" id="UP000472263">
    <property type="component" value="Chromosome 1"/>
</dbReference>
<dbReference type="SMART" id="SM01289">
    <property type="entry name" value="PYRIN"/>
    <property type="match status" value="1"/>
</dbReference>
<dbReference type="SUPFAM" id="SSF47986">
    <property type="entry name" value="DEATH domain"/>
    <property type="match status" value="1"/>
</dbReference>
<protein>
    <recommendedName>
        <fullName evidence="1">Pyrin domain-containing protein</fullName>
    </recommendedName>
</protein>
<sequence length="116" mass="13685">MATPKELLLRVLEDLGNEELKEFQWFLQQSDILKDFRAIPKSRLEKADRQDTLDVMVQTYENDAVKVTQMVLSKMNRNDLSLQKQQNWRSEFRIFVKVNPITRITGDSSFFKTSIT</sequence>
<dbReference type="CDD" id="cd08321">
    <property type="entry name" value="Pyrin_ASC-like"/>
    <property type="match status" value="1"/>
</dbReference>
<evidence type="ECO:0000313" key="3">
    <source>
        <dbReference type="Proteomes" id="UP000472263"/>
    </source>
</evidence>
<reference evidence="2" key="2">
    <citation type="submission" date="2025-08" db="UniProtKB">
        <authorList>
            <consortium name="Ensembl"/>
        </authorList>
    </citation>
    <scope>IDENTIFICATION</scope>
</reference>
<proteinExistence type="predicted"/>
<evidence type="ECO:0000313" key="2">
    <source>
        <dbReference type="Ensembl" id="ENSMMDP00005001923.1"/>
    </source>
</evidence>
<reference evidence="2" key="1">
    <citation type="submission" date="2019-06" db="EMBL/GenBank/DDBJ databases">
        <authorList>
            <consortium name="Wellcome Sanger Institute Data Sharing"/>
        </authorList>
    </citation>
    <scope>NUCLEOTIDE SEQUENCE [LARGE SCALE GENOMIC DNA]</scope>
</reference>
<dbReference type="Ensembl" id="ENSMMDT00005001957.1">
    <property type="protein sequence ID" value="ENSMMDP00005001923.1"/>
    <property type="gene ID" value="ENSMMDG00005001025.1"/>
</dbReference>
<dbReference type="Pfam" id="PF02758">
    <property type="entry name" value="PYRIN"/>
    <property type="match status" value="1"/>
</dbReference>
<dbReference type="AlphaFoldDB" id="A0A667WJY4"/>
<organism evidence="2 3">
    <name type="scientific">Myripristis murdjan</name>
    <name type="common">pinecone soldierfish</name>
    <dbReference type="NCBI Taxonomy" id="586833"/>
    <lineage>
        <taxon>Eukaryota</taxon>
        <taxon>Metazoa</taxon>
        <taxon>Chordata</taxon>
        <taxon>Craniata</taxon>
        <taxon>Vertebrata</taxon>
        <taxon>Euteleostomi</taxon>
        <taxon>Actinopterygii</taxon>
        <taxon>Neopterygii</taxon>
        <taxon>Teleostei</taxon>
        <taxon>Neoteleostei</taxon>
        <taxon>Acanthomorphata</taxon>
        <taxon>Holocentriformes</taxon>
        <taxon>Holocentridae</taxon>
        <taxon>Myripristis</taxon>
    </lineage>
</organism>
<dbReference type="InterPro" id="IPR011029">
    <property type="entry name" value="DEATH-like_dom_sf"/>
</dbReference>
<feature type="domain" description="Pyrin" evidence="1">
    <location>
        <begin position="1"/>
        <end position="60"/>
    </location>
</feature>
<name>A0A667WJY4_9TELE</name>
<accession>A0A667WJY4</accession>
<dbReference type="InterPro" id="IPR004020">
    <property type="entry name" value="DAPIN"/>
</dbReference>
<dbReference type="GeneTree" id="ENSGT01090000260202"/>
<evidence type="ECO:0000259" key="1">
    <source>
        <dbReference type="PROSITE" id="PS50824"/>
    </source>
</evidence>
<dbReference type="PROSITE" id="PS50824">
    <property type="entry name" value="DAPIN"/>
    <property type="match status" value="1"/>
</dbReference>